<keyword evidence="1" id="KW-0732">Signal</keyword>
<dbReference type="Proteomes" id="UP000318478">
    <property type="component" value="Unassembled WGS sequence"/>
</dbReference>
<evidence type="ECO:0000313" key="2">
    <source>
        <dbReference type="EMBL" id="TWT74579.1"/>
    </source>
</evidence>
<sequence length="955" mass="96587" precursor="true">MRACLSSMVCFVVVSAAVAADAQSDPSNFTTVWNLPPDAPPSMIGSDTQVNVLVGGALGNQFDAGKFSSDSNIEVNVLGGSIGGFAEFRGESTLNLAAGSVGSSLYLYSGAQLNMSGGEVFGLLNLQHGSSFVLTGGRVNQLSASYGTTVDVSGGIISHDFAVIGAPATQEVEPAVLNFSDGYIGPSFEARDNSVINMSGGLIHTGFVSRLGSVVNLSGGRIYSYYNLEGELNMAGGSIAWGFDALPGSSLNASGGEFESGLEILDATAHFSGGEVRGGLIARGQSEVRLSGGTFGDSVTLEPGVAATLAGAEFQIDGVPVTGLAGPGSQLTTTLPTGALLSGVLADGTPFAFTTEDGDTLSELRLEAAEPLPATPGVFTASLGDAPLGLRAGQTLNVDDGATSRFNVVAGHGSTLNVLPGGKLRYGGKAIGAEINISGGVVEYGFDAMLGTQVHATGGSVDRIDVFAGSTLVIDGDGRVSGAKVKSGGRLELVGGSLSGLQIAAGAAAEMTGGTLEARWPDLFLGGGELDISGGMFDGPLVTSGGGTLLLRGGEFVVDGQPVSLNEEEPATIEVPAGAVFTGVLADGSPFILSDLLGDAIAPSSVALLPAELPAAQTEPIVVDQIVSLAGLRAGEVMVVVDGGVVTDSFNALPGSSIHVTGAGSVGNDLTLHDADLEVDQGSVGTTTTLQGSSVRVGGTGEVNMATLSQSSLEVSSDGAVGYTYLRDGSHARIAGGQVSIGGRGFPIYVESGSSIEFSGTARTSGIEIDAGSSGVVAGGELLYELDLLAGAELEIVAAEFLLDGTPIAGLEPGESLLWTERQGLLSGTYVDGRAFEFDLSATGNSFRRDYFDPAGLLTLTRVLPGDLNRDGAVDAADLDEWLSQYGAVVDHIGDGADANYDGRVDAADYTLWRDHFTPAVTSSAPEPMAAALMASLAAWGCVCQRRRGVGSARC</sequence>
<gene>
    <name evidence="2" type="ORF">Pla123a_34030</name>
</gene>
<evidence type="ECO:0000256" key="1">
    <source>
        <dbReference type="SAM" id="SignalP"/>
    </source>
</evidence>
<protein>
    <recommendedName>
        <fullName evidence="4">Dockerin domain-containing protein</fullName>
    </recommendedName>
</protein>
<name>A0A5C5YI91_9BACT</name>
<evidence type="ECO:0000313" key="3">
    <source>
        <dbReference type="Proteomes" id="UP000318478"/>
    </source>
</evidence>
<dbReference type="SUPFAM" id="SSF63446">
    <property type="entry name" value="Type I dockerin domain"/>
    <property type="match status" value="1"/>
</dbReference>
<dbReference type="Gene3D" id="1.10.1330.10">
    <property type="entry name" value="Dockerin domain"/>
    <property type="match status" value="1"/>
</dbReference>
<dbReference type="InterPro" id="IPR012332">
    <property type="entry name" value="Autotransporter_pectin_lyase_C"/>
</dbReference>
<dbReference type="InterPro" id="IPR018247">
    <property type="entry name" value="EF_Hand_1_Ca_BS"/>
</dbReference>
<dbReference type="PROSITE" id="PS00018">
    <property type="entry name" value="EF_HAND_1"/>
    <property type="match status" value="1"/>
</dbReference>
<dbReference type="GO" id="GO:0000272">
    <property type="term" value="P:polysaccharide catabolic process"/>
    <property type="evidence" value="ECO:0007669"/>
    <property type="project" value="InterPro"/>
</dbReference>
<keyword evidence="3" id="KW-1185">Reference proteome</keyword>
<dbReference type="InterPro" id="IPR036439">
    <property type="entry name" value="Dockerin_dom_sf"/>
</dbReference>
<feature type="signal peptide" evidence="1">
    <location>
        <begin position="1"/>
        <end position="19"/>
    </location>
</feature>
<dbReference type="CDD" id="cd14256">
    <property type="entry name" value="Dockerin_I"/>
    <property type="match status" value="1"/>
</dbReference>
<dbReference type="Gene3D" id="2.160.20.20">
    <property type="match status" value="1"/>
</dbReference>
<comment type="caution">
    <text evidence="2">The sequence shown here is derived from an EMBL/GenBank/DDBJ whole genome shotgun (WGS) entry which is preliminary data.</text>
</comment>
<proteinExistence type="predicted"/>
<reference evidence="2 3" key="1">
    <citation type="submission" date="2019-02" db="EMBL/GenBank/DDBJ databases">
        <title>Deep-cultivation of Planctomycetes and their phenomic and genomic characterization uncovers novel biology.</title>
        <authorList>
            <person name="Wiegand S."/>
            <person name="Jogler M."/>
            <person name="Boedeker C."/>
            <person name="Pinto D."/>
            <person name="Vollmers J."/>
            <person name="Rivas-Marin E."/>
            <person name="Kohn T."/>
            <person name="Peeters S.H."/>
            <person name="Heuer A."/>
            <person name="Rast P."/>
            <person name="Oberbeckmann S."/>
            <person name="Bunk B."/>
            <person name="Jeske O."/>
            <person name="Meyerdierks A."/>
            <person name="Storesund J.E."/>
            <person name="Kallscheuer N."/>
            <person name="Luecker S."/>
            <person name="Lage O.M."/>
            <person name="Pohl T."/>
            <person name="Merkel B.J."/>
            <person name="Hornburger P."/>
            <person name="Mueller R.-W."/>
            <person name="Bruemmer F."/>
            <person name="Labrenz M."/>
            <person name="Spormann A.M."/>
            <person name="Op Den Camp H."/>
            <person name="Overmann J."/>
            <person name="Amann R."/>
            <person name="Jetten M.S.M."/>
            <person name="Mascher T."/>
            <person name="Medema M.H."/>
            <person name="Devos D.P."/>
            <person name="Kaster A.-K."/>
            <person name="Ovreas L."/>
            <person name="Rohde M."/>
            <person name="Galperin M.Y."/>
            <person name="Jogler C."/>
        </authorList>
    </citation>
    <scope>NUCLEOTIDE SEQUENCE [LARGE SCALE GENOMIC DNA]</scope>
    <source>
        <strain evidence="2 3">Pla123a</strain>
    </source>
</reference>
<organism evidence="2 3">
    <name type="scientific">Posidoniimonas polymericola</name>
    <dbReference type="NCBI Taxonomy" id="2528002"/>
    <lineage>
        <taxon>Bacteria</taxon>
        <taxon>Pseudomonadati</taxon>
        <taxon>Planctomycetota</taxon>
        <taxon>Planctomycetia</taxon>
        <taxon>Pirellulales</taxon>
        <taxon>Lacipirellulaceae</taxon>
        <taxon>Posidoniimonas</taxon>
    </lineage>
</organism>
<evidence type="ECO:0008006" key="4">
    <source>
        <dbReference type="Google" id="ProtNLM"/>
    </source>
</evidence>
<feature type="chain" id="PRO_5022832957" description="Dockerin domain-containing protein" evidence="1">
    <location>
        <begin position="20"/>
        <end position="955"/>
    </location>
</feature>
<accession>A0A5C5YI91</accession>
<dbReference type="EMBL" id="SJPO01000008">
    <property type="protein sequence ID" value="TWT74579.1"/>
    <property type="molecule type" value="Genomic_DNA"/>
</dbReference>
<dbReference type="AlphaFoldDB" id="A0A5C5YI91"/>